<dbReference type="PANTHER" id="PTHR42878">
    <property type="entry name" value="TWO-COMPONENT HISTIDINE KINASE"/>
    <property type="match status" value="1"/>
</dbReference>
<comment type="catalytic activity">
    <reaction evidence="1">
        <text>ATP + protein L-histidine = ADP + protein N-phospho-L-histidine.</text>
        <dbReference type="EC" id="2.7.13.3"/>
    </reaction>
</comment>
<dbReference type="SUPFAM" id="SSF47384">
    <property type="entry name" value="Homodimeric domain of signal transducing histidine kinase"/>
    <property type="match status" value="1"/>
</dbReference>
<dbReference type="SMART" id="SM00388">
    <property type="entry name" value="HisKA"/>
    <property type="match status" value="1"/>
</dbReference>
<evidence type="ECO:0000313" key="13">
    <source>
        <dbReference type="EMBL" id="GAA1799761.1"/>
    </source>
</evidence>
<dbReference type="SMART" id="SM00387">
    <property type="entry name" value="HATPase_c"/>
    <property type="match status" value="1"/>
</dbReference>
<dbReference type="PRINTS" id="PR00344">
    <property type="entry name" value="BCTRLSENSOR"/>
</dbReference>
<dbReference type="Proteomes" id="UP001500851">
    <property type="component" value="Unassembled WGS sequence"/>
</dbReference>
<reference evidence="14" key="1">
    <citation type="journal article" date="2019" name="Int. J. Syst. Evol. Microbiol.">
        <title>The Global Catalogue of Microorganisms (GCM) 10K type strain sequencing project: providing services to taxonomists for standard genome sequencing and annotation.</title>
        <authorList>
            <consortium name="The Broad Institute Genomics Platform"/>
            <consortium name="The Broad Institute Genome Sequencing Center for Infectious Disease"/>
            <person name="Wu L."/>
            <person name="Ma J."/>
        </authorList>
    </citation>
    <scope>NUCLEOTIDE SEQUENCE [LARGE SCALE GENOMIC DNA]</scope>
    <source>
        <strain evidence="14">JCM 14736</strain>
    </source>
</reference>
<dbReference type="CDD" id="cd00075">
    <property type="entry name" value="HATPase"/>
    <property type="match status" value="1"/>
</dbReference>
<sequence>MSRARIASLIGIGAPLLLGGLAAVAVVAARVNGSFEVTVPLATVLVVAGALLSVCVWAGLGVRSVLRAREARGFAAGAQQEREAHRRFVARLDHELKNPVTAIRAALELDPDPAPSLDVAAAQAGRLANLIGELRSLSALETSAIERVPVDLAAVVRDETAAFSEDLEVRDARRDIRVQLPAAPWPLPSVAGDADLLAVAVRNLLVNAAKYSDPDARIEIRGSEDSGFVVVEVADTGWGIPEAEQARVWDELWRGDRARRVEGSGLGLSLVRIVAERHGGDVAVRSREGSGTSVRVRIPVA</sequence>
<dbReference type="InterPro" id="IPR036097">
    <property type="entry name" value="HisK_dim/P_sf"/>
</dbReference>
<accession>A0ABP4Y3T4</accession>
<dbReference type="PANTHER" id="PTHR42878:SF7">
    <property type="entry name" value="SENSOR HISTIDINE KINASE GLRK"/>
    <property type="match status" value="1"/>
</dbReference>
<feature type="domain" description="Histidine kinase" evidence="12">
    <location>
        <begin position="91"/>
        <end position="301"/>
    </location>
</feature>
<keyword evidence="5" id="KW-0808">Transferase</keyword>
<evidence type="ECO:0000256" key="5">
    <source>
        <dbReference type="ARBA" id="ARBA00022679"/>
    </source>
</evidence>
<dbReference type="Pfam" id="PF02518">
    <property type="entry name" value="HATPase_c"/>
    <property type="match status" value="1"/>
</dbReference>
<evidence type="ECO:0000256" key="3">
    <source>
        <dbReference type="ARBA" id="ARBA00012438"/>
    </source>
</evidence>
<dbReference type="InterPro" id="IPR004358">
    <property type="entry name" value="Sig_transdc_His_kin-like_C"/>
</dbReference>
<evidence type="ECO:0000256" key="7">
    <source>
        <dbReference type="ARBA" id="ARBA00022777"/>
    </source>
</evidence>
<evidence type="ECO:0000256" key="2">
    <source>
        <dbReference type="ARBA" id="ARBA00004236"/>
    </source>
</evidence>
<keyword evidence="8" id="KW-0067">ATP-binding</keyword>
<gene>
    <name evidence="13" type="ORF">GCM10009768_30930</name>
</gene>
<evidence type="ECO:0000259" key="12">
    <source>
        <dbReference type="PROSITE" id="PS50109"/>
    </source>
</evidence>
<evidence type="ECO:0000313" key="14">
    <source>
        <dbReference type="Proteomes" id="UP001500851"/>
    </source>
</evidence>
<dbReference type="EC" id="2.7.13.3" evidence="3"/>
<dbReference type="CDD" id="cd00082">
    <property type="entry name" value="HisKA"/>
    <property type="match status" value="1"/>
</dbReference>
<evidence type="ECO:0000256" key="11">
    <source>
        <dbReference type="SAM" id="Phobius"/>
    </source>
</evidence>
<dbReference type="RefSeq" id="WP_344033529.1">
    <property type="nucleotide sequence ID" value="NZ_BAAAOB010000006.1"/>
</dbReference>
<feature type="transmembrane region" description="Helical" evidence="11">
    <location>
        <begin position="39"/>
        <end position="62"/>
    </location>
</feature>
<evidence type="ECO:0000256" key="8">
    <source>
        <dbReference type="ARBA" id="ARBA00022840"/>
    </source>
</evidence>
<keyword evidence="9" id="KW-0902">Two-component regulatory system</keyword>
<comment type="caution">
    <text evidence="13">The sequence shown here is derived from an EMBL/GenBank/DDBJ whole genome shotgun (WGS) entry which is preliminary data.</text>
</comment>
<keyword evidence="6" id="KW-0547">Nucleotide-binding</keyword>
<evidence type="ECO:0000256" key="1">
    <source>
        <dbReference type="ARBA" id="ARBA00000085"/>
    </source>
</evidence>
<dbReference type="InterPro" id="IPR036890">
    <property type="entry name" value="HATPase_C_sf"/>
</dbReference>
<dbReference type="InterPro" id="IPR050351">
    <property type="entry name" value="BphY/WalK/GraS-like"/>
</dbReference>
<organism evidence="13 14">
    <name type="scientific">Leucobacter iarius</name>
    <dbReference type="NCBI Taxonomy" id="333963"/>
    <lineage>
        <taxon>Bacteria</taxon>
        <taxon>Bacillati</taxon>
        <taxon>Actinomycetota</taxon>
        <taxon>Actinomycetes</taxon>
        <taxon>Micrococcales</taxon>
        <taxon>Microbacteriaceae</taxon>
        <taxon>Leucobacter</taxon>
    </lineage>
</organism>
<dbReference type="Gene3D" id="3.30.565.10">
    <property type="entry name" value="Histidine kinase-like ATPase, C-terminal domain"/>
    <property type="match status" value="1"/>
</dbReference>
<evidence type="ECO:0000256" key="4">
    <source>
        <dbReference type="ARBA" id="ARBA00022553"/>
    </source>
</evidence>
<dbReference type="SUPFAM" id="SSF55874">
    <property type="entry name" value="ATPase domain of HSP90 chaperone/DNA topoisomerase II/histidine kinase"/>
    <property type="match status" value="1"/>
</dbReference>
<keyword evidence="14" id="KW-1185">Reference proteome</keyword>
<dbReference type="Gene3D" id="1.10.287.130">
    <property type="match status" value="1"/>
</dbReference>
<dbReference type="InterPro" id="IPR005467">
    <property type="entry name" value="His_kinase_dom"/>
</dbReference>
<name>A0ABP4Y3T4_9MICO</name>
<dbReference type="Pfam" id="PF00512">
    <property type="entry name" value="HisKA"/>
    <property type="match status" value="1"/>
</dbReference>
<comment type="subcellular location">
    <subcellularLocation>
        <location evidence="2">Cell membrane</location>
    </subcellularLocation>
</comment>
<keyword evidence="7" id="KW-0418">Kinase</keyword>
<dbReference type="InterPro" id="IPR003594">
    <property type="entry name" value="HATPase_dom"/>
</dbReference>
<dbReference type="PROSITE" id="PS50109">
    <property type="entry name" value="HIS_KIN"/>
    <property type="match status" value="1"/>
</dbReference>
<proteinExistence type="predicted"/>
<evidence type="ECO:0000256" key="10">
    <source>
        <dbReference type="ARBA" id="ARBA00039401"/>
    </source>
</evidence>
<keyword evidence="4" id="KW-0597">Phosphoprotein</keyword>
<dbReference type="InterPro" id="IPR003661">
    <property type="entry name" value="HisK_dim/P_dom"/>
</dbReference>
<keyword evidence="11" id="KW-0472">Membrane</keyword>
<evidence type="ECO:0000256" key="6">
    <source>
        <dbReference type="ARBA" id="ARBA00022741"/>
    </source>
</evidence>
<protein>
    <recommendedName>
        <fullName evidence="10">Sensor-like histidine kinase SenX3</fullName>
        <ecNumber evidence="3">2.7.13.3</ecNumber>
    </recommendedName>
</protein>
<dbReference type="EMBL" id="BAAAOB010000006">
    <property type="protein sequence ID" value="GAA1799761.1"/>
    <property type="molecule type" value="Genomic_DNA"/>
</dbReference>
<keyword evidence="11" id="KW-1133">Transmembrane helix</keyword>
<evidence type="ECO:0000256" key="9">
    <source>
        <dbReference type="ARBA" id="ARBA00023012"/>
    </source>
</evidence>
<keyword evidence="11" id="KW-0812">Transmembrane</keyword>